<evidence type="ECO:0000256" key="1">
    <source>
        <dbReference type="SAM" id="MobiDB-lite"/>
    </source>
</evidence>
<name>A0A4Y2D7Z2_ARAVE</name>
<gene>
    <name evidence="2" type="ORF">AVEN_114975_1</name>
</gene>
<dbReference type="AlphaFoldDB" id="A0A4Y2D7Z2"/>
<evidence type="ECO:0000313" key="3">
    <source>
        <dbReference type="Proteomes" id="UP000499080"/>
    </source>
</evidence>
<comment type="caution">
    <text evidence="2">The sequence shown here is derived from an EMBL/GenBank/DDBJ whole genome shotgun (WGS) entry which is preliminary data.</text>
</comment>
<feature type="compositionally biased region" description="Acidic residues" evidence="1">
    <location>
        <begin position="25"/>
        <end position="37"/>
    </location>
</feature>
<sequence>MSGINAEEYLIADVDLMVSAGVTEDEMENDDEEDDTDTSQSLSTSIRGGASGGTCSGMLCLLFWENFCTSFTQRGFEKLPGELERTDHTQTTCSSFMESIVKRWSFSLSLQLWDLSWSGTWSHHPSTFPFQRITSYIPTVDTPKPNSFDNLVTLTCFNSAHNFELLFHGIEL</sequence>
<accession>A0A4Y2D7Z2</accession>
<keyword evidence="3" id="KW-1185">Reference proteome</keyword>
<evidence type="ECO:0000313" key="2">
    <source>
        <dbReference type="EMBL" id="GBM12902.1"/>
    </source>
</evidence>
<feature type="region of interest" description="Disordered" evidence="1">
    <location>
        <begin position="25"/>
        <end position="47"/>
    </location>
</feature>
<proteinExistence type="predicted"/>
<organism evidence="2 3">
    <name type="scientific">Araneus ventricosus</name>
    <name type="common">Orbweaver spider</name>
    <name type="synonym">Epeira ventricosa</name>
    <dbReference type="NCBI Taxonomy" id="182803"/>
    <lineage>
        <taxon>Eukaryota</taxon>
        <taxon>Metazoa</taxon>
        <taxon>Ecdysozoa</taxon>
        <taxon>Arthropoda</taxon>
        <taxon>Chelicerata</taxon>
        <taxon>Arachnida</taxon>
        <taxon>Araneae</taxon>
        <taxon>Araneomorphae</taxon>
        <taxon>Entelegynae</taxon>
        <taxon>Araneoidea</taxon>
        <taxon>Araneidae</taxon>
        <taxon>Araneus</taxon>
    </lineage>
</organism>
<protein>
    <submittedName>
        <fullName evidence="2">Uncharacterized protein</fullName>
    </submittedName>
</protein>
<dbReference type="EMBL" id="BGPR01000320">
    <property type="protein sequence ID" value="GBM12902.1"/>
    <property type="molecule type" value="Genomic_DNA"/>
</dbReference>
<reference evidence="2 3" key="1">
    <citation type="journal article" date="2019" name="Sci. Rep.">
        <title>Orb-weaving spider Araneus ventricosus genome elucidates the spidroin gene catalogue.</title>
        <authorList>
            <person name="Kono N."/>
            <person name="Nakamura H."/>
            <person name="Ohtoshi R."/>
            <person name="Moran D.A.P."/>
            <person name="Shinohara A."/>
            <person name="Yoshida Y."/>
            <person name="Fujiwara M."/>
            <person name="Mori M."/>
            <person name="Tomita M."/>
            <person name="Arakawa K."/>
        </authorList>
    </citation>
    <scope>NUCLEOTIDE SEQUENCE [LARGE SCALE GENOMIC DNA]</scope>
</reference>
<dbReference type="Proteomes" id="UP000499080">
    <property type="component" value="Unassembled WGS sequence"/>
</dbReference>